<reference evidence="3" key="2">
    <citation type="submission" date="2020-09" db="EMBL/GenBank/DDBJ databases">
        <authorList>
            <person name="Sun Q."/>
            <person name="Zhou Y."/>
        </authorList>
    </citation>
    <scope>NUCLEOTIDE SEQUENCE</scope>
    <source>
        <strain evidence="3">CGMCC 1.6293</strain>
    </source>
</reference>
<sequence length="226" mass="24108">MTVAEIDRKPRRMTTHPVLVTGASRGLGAALALALAPEHHVICVARTVGALEELDDRIQAKGGSATLAPMDVTNRDAMAQLCRSIHDRWGGLALWAHTAVHAPPLTPAEHIDAKDWDKTMATNLAAMGILIPYVAPLLGPEATAIFFDDPSADEKFHGCYGATKRGQIALARAWAQEGTVASPRIRILTPKPMPTALRARFHPGEDRAALSAPDTEAARLLAEALA</sequence>
<dbReference type="Gene3D" id="3.40.50.720">
    <property type="entry name" value="NAD(P)-binding Rossmann-like Domain"/>
    <property type="match status" value="1"/>
</dbReference>
<comment type="caution">
    <text evidence="3">The sequence shown here is derived from an EMBL/GenBank/DDBJ whole genome shotgun (WGS) entry which is preliminary data.</text>
</comment>
<dbReference type="InterPro" id="IPR036291">
    <property type="entry name" value="NAD(P)-bd_dom_sf"/>
</dbReference>
<evidence type="ECO:0000256" key="2">
    <source>
        <dbReference type="ARBA" id="ARBA00023002"/>
    </source>
</evidence>
<dbReference type="PRINTS" id="PR00081">
    <property type="entry name" value="GDHRDH"/>
</dbReference>
<dbReference type="GO" id="GO:0050664">
    <property type="term" value="F:oxidoreductase activity, acting on NAD(P)H, oxygen as acceptor"/>
    <property type="evidence" value="ECO:0007669"/>
    <property type="project" value="TreeGrafter"/>
</dbReference>
<dbReference type="AlphaFoldDB" id="A0A917SM91"/>
<name>A0A917SM91_9RHOB</name>
<dbReference type="EMBL" id="BMLF01000001">
    <property type="protein sequence ID" value="GGL86674.1"/>
    <property type="molecule type" value="Genomic_DNA"/>
</dbReference>
<keyword evidence="4" id="KW-1185">Reference proteome</keyword>
<organism evidence="3 4">
    <name type="scientific">Pseudooceanicola nanhaiensis</name>
    <dbReference type="NCBI Taxonomy" id="375761"/>
    <lineage>
        <taxon>Bacteria</taxon>
        <taxon>Pseudomonadati</taxon>
        <taxon>Pseudomonadota</taxon>
        <taxon>Alphaproteobacteria</taxon>
        <taxon>Rhodobacterales</taxon>
        <taxon>Paracoccaceae</taxon>
        <taxon>Pseudooceanicola</taxon>
    </lineage>
</organism>
<keyword evidence="2" id="KW-0560">Oxidoreductase</keyword>
<dbReference type="PANTHER" id="PTHR43008:SF4">
    <property type="entry name" value="CHAIN DEHYDROGENASE, PUTATIVE (AFU_ORTHOLOGUE AFUA_4G08710)-RELATED"/>
    <property type="match status" value="1"/>
</dbReference>
<evidence type="ECO:0000313" key="3">
    <source>
        <dbReference type="EMBL" id="GGL86674.1"/>
    </source>
</evidence>
<dbReference type="Pfam" id="PF00106">
    <property type="entry name" value="adh_short"/>
    <property type="match status" value="1"/>
</dbReference>
<gene>
    <name evidence="3" type="ORF">GCM10011534_05690</name>
</gene>
<protein>
    <submittedName>
        <fullName evidence="3">Oxidoreductase</fullName>
    </submittedName>
</protein>
<dbReference type="InterPro" id="IPR002347">
    <property type="entry name" value="SDR_fam"/>
</dbReference>
<evidence type="ECO:0000256" key="1">
    <source>
        <dbReference type="ARBA" id="ARBA00006484"/>
    </source>
</evidence>
<accession>A0A917SM91</accession>
<comment type="similarity">
    <text evidence="1">Belongs to the short-chain dehydrogenases/reductases (SDR) family.</text>
</comment>
<reference evidence="3" key="1">
    <citation type="journal article" date="2014" name="Int. J. Syst. Evol. Microbiol.">
        <title>Complete genome sequence of Corynebacterium casei LMG S-19264T (=DSM 44701T), isolated from a smear-ripened cheese.</title>
        <authorList>
            <consortium name="US DOE Joint Genome Institute (JGI-PGF)"/>
            <person name="Walter F."/>
            <person name="Albersmeier A."/>
            <person name="Kalinowski J."/>
            <person name="Ruckert C."/>
        </authorList>
    </citation>
    <scope>NUCLEOTIDE SEQUENCE</scope>
    <source>
        <strain evidence="3">CGMCC 1.6293</strain>
    </source>
</reference>
<dbReference type="Proteomes" id="UP000649829">
    <property type="component" value="Unassembled WGS sequence"/>
</dbReference>
<dbReference type="CDD" id="cd05233">
    <property type="entry name" value="SDR_c"/>
    <property type="match status" value="1"/>
</dbReference>
<dbReference type="PANTHER" id="PTHR43008">
    <property type="entry name" value="BENZIL REDUCTASE"/>
    <property type="match status" value="1"/>
</dbReference>
<evidence type="ECO:0000313" key="4">
    <source>
        <dbReference type="Proteomes" id="UP000649829"/>
    </source>
</evidence>
<dbReference type="SUPFAM" id="SSF51735">
    <property type="entry name" value="NAD(P)-binding Rossmann-fold domains"/>
    <property type="match status" value="1"/>
</dbReference>
<proteinExistence type="inferred from homology"/>